<reference evidence="1 2" key="1">
    <citation type="submission" date="2018-03" db="EMBL/GenBank/DDBJ databases">
        <title>The ancient ancestry and fast evolution of plastids.</title>
        <authorList>
            <person name="Moore K.R."/>
            <person name="Magnabosco C."/>
            <person name="Momper L."/>
            <person name="Gold D.A."/>
            <person name="Bosak T."/>
            <person name="Fournier G.P."/>
        </authorList>
    </citation>
    <scope>NUCLEOTIDE SEQUENCE [LARGE SCALE GENOMIC DNA]</scope>
    <source>
        <strain evidence="1 2">CCALA 016</strain>
    </source>
</reference>
<sequence>MNTKEHFPAGDMVLPWASLACGAKNAIGIDPDNLILNSLWLELYSATQLAETYGKIWHSIVWIRTKTATKKRVAATLNRIAFSINQHLEGAIELFNEFCDSQAEAGIDPAQMPPEFFELKRNIYLAQKGLKEFHREEIESCQLHFWEDI</sequence>
<comment type="caution">
    <text evidence="1">The sequence shown here is derived from an EMBL/GenBank/DDBJ whole genome shotgun (WGS) entry which is preliminary data.</text>
</comment>
<keyword evidence="2" id="KW-1185">Reference proteome</keyword>
<dbReference type="RefSeq" id="WP_106459541.1">
    <property type="nucleotide sequence ID" value="NZ_PXOH01000072.1"/>
</dbReference>
<reference evidence="1 2" key="2">
    <citation type="submission" date="2018-03" db="EMBL/GenBank/DDBJ databases">
        <authorList>
            <person name="Keele B.F."/>
        </authorList>
    </citation>
    <scope>NUCLEOTIDE SEQUENCE [LARGE SCALE GENOMIC DNA]</scope>
    <source>
        <strain evidence="1 2">CCALA 016</strain>
    </source>
</reference>
<evidence type="ECO:0000313" key="2">
    <source>
        <dbReference type="Proteomes" id="UP000239001"/>
    </source>
</evidence>
<evidence type="ECO:0000313" key="1">
    <source>
        <dbReference type="EMBL" id="PSF28553.1"/>
    </source>
</evidence>
<dbReference type="EMBL" id="PXOH01000072">
    <property type="protein sequence ID" value="PSF28553.1"/>
    <property type="molecule type" value="Genomic_DNA"/>
</dbReference>
<accession>A0A2T1LQN2</accession>
<dbReference type="AlphaFoldDB" id="A0A2T1LQN2"/>
<name>A0A2T1LQN2_9CHRO</name>
<protein>
    <submittedName>
        <fullName evidence="1">Uncharacterized protein</fullName>
    </submittedName>
</protein>
<proteinExistence type="predicted"/>
<dbReference type="Proteomes" id="UP000239001">
    <property type="component" value="Unassembled WGS sequence"/>
</dbReference>
<organism evidence="1 2">
    <name type="scientific">Aphanothece hegewaldii CCALA 016</name>
    <dbReference type="NCBI Taxonomy" id="2107694"/>
    <lineage>
        <taxon>Bacteria</taxon>
        <taxon>Bacillati</taxon>
        <taxon>Cyanobacteriota</taxon>
        <taxon>Cyanophyceae</taxon>
        <taxon>Oscillatoriophycideae</taxon>
        <taxon>Chroococcales</taxon>
        <taxon>Aphanothecaceae</taxon>
        <taxon>Aphanothece</taxon>
    </lineage>
</organism>
<gene>
    <name evidence="1" type="ORF">C7H19_24600</name>
</gene>